<evidence type="ECO:0000313" key="6">
    <source>
        <dbReference type="Proteomes" id="UP001314205"/>
    </source>
</evidence>
<dbReference type="Pfam" id="PF18151">
    <property type="entry name" value="DUF5601"/>
    <property type="match status" value="1"/>
</dbReference>
<evidence type="ECO:0000256" key="3">
    <source>
        <dbReference type="SAM" id="MobiDB-lite"/>
    </source>
</evidence>
<dbReference type="Gene3D" id="1.10.246.120">
    <property type="match status" value="1"/>
</dbReference>
<feature type="coiled-coil region" evidence="2">
    <location>
        <begin position="526"/>
        <end position="570"/>
    </location>
</feature>
<feature type="domain" description="VPS9" evidence="4">
    <location>
        <begin position="356"/>
        <end position="495"/>
    </location>
</feature>
<dbReference type="GO" id="GO:0030139">
    <property type="term" value="C:endocytic vesicle"/>
    <property type="evidence" value="ECO:0007669"/>
    <property type="project" value="TreeGrafter"/>
</dbReference>
<dbReference type="GO" id="GO:0016192">
    <property type="term" value="P:vesicle-mediated transport"/>
    <property type="evidence" value="ECO:0007669"/>
    <property type="project" value="InterPro"/>
</dbReference>
<dbReference type="SMART" id="SM00167">
    <property type="entry name" value="VPS9"/>
    <property type="match status" value="1"/>
</dbReference>
<dbReference type="Proteomes" id="UP001314205">
    <property type="component" value="Unassembled WGS sequence"/>
</dbReference>
<reference evidence="5 6" key="1">
    <citation type="submission" date="2023-11" db="EMBL/GenBank/DDBJ databases">
        <authorList>
            <person name="Hedman E."/>
            <person name="Englund M."/>
            <person name="Stromberg M."/>
            <person name="Nyberg Akerstrom W."/>
            <person name="Nylinder S."/>
            <person name="Jareborg N."/>
            <person name="Kallberg Y."/>
            <person name="Kronander E."/>
        </authorList>
    </citation>
    <scope>NUCLEOTIDE SEQUENCE [LARGE SCALE GENOMIC DNA]</scope>
</reference>
<comment type="cofactor">
    <cofactor evidence="1">
        <name>Fe(2+)</name>
        <dbReference type="ChEBI" id="CHEBI:29033"/>
    </cofactor>
</comment>
<dbReference type="Gene3D" id="2.60.120.590">
    <property type="entry name" value="Alpha-ketoglutarate-dependent dioxygenase AlkB-like"/>
    <property type="match status" value="1"/>
</dbReference>
<dbReference type="EMBL" id="CAVLGL010000035">
    <property type="protein sequence ID" value="CAK1582321.1"/>
    <property type="molecule type" value="Genomic_DNA"/>
</dbReference>
<keyword evidence="6" id="KW-1185">Reference proteome</keyword>
<dbReference type="PANTHER" id="PTHR23101:SF122">
    <property type="entry name" value="RABAPTIN-5-ASSOCIATED EXCHANGE FACTOR FOR RAB5"/>
    <property type="match status" value="1"/>
</dbReference>
<dbReference type="Gene3D" id="1.20.1050.80">
    <property type="entry name" value="VPS9 domain"/>
    <property type="match status" value="1"/>
</dbReference>
<dbReference type="InterPro" id="IPR045046">
    <property type="entry name" value="Vps9-like"/>
</dbReference>
<dbReference type="GO" id="GO:0005829">
    <property type="term" value="C:cytosol"/>
    <property type="evidence" value="ECO:0007669"/>
    <property type="project" value="TreeGrafter"/>
</dbReference>
<evidence type="ECO:0000256" key="1">
    <source>
        <dbReference type="ARBA" id="ARBA00001954"/>
    </source>
</evidence>
<feature type="region of interest" description="Disordered" evidence="3">
    <location>
        <begin position="160"/>
        <end position="209"/>
    </location>
</feature>
<dbReference type="AlphaFoldDB" id="A0AAV1KGX7"/>
<dbReference type="InterPro" id="IPR003123">
    <property type="entry name" value="VPS9"/>
</dbReference>
<dbReference type="SUPFAM" id="SSF109993">
    <property type="entry name" value="VPS9 domain"/>
    <property type="match status" value="1"/>
</dbReference>
<gene>
    <name evidence="5" type="ORF">PARMNEM_LOCUS3870</name>
</gene>
<keyword evidence="2" id="KW-0175">Coiled coil</keyword>
<dbReference type="GO" id="GO:0005085">
    <property type="term" value="F:guanyl-nucleotide exchange factor activity"/>
    <property type="evidence" value="ECO:0007669"/>
    <property type="project" value="InterPro"/>
</dbReference>
<organism evidence="5 6">
    <name type="scientific">Parnassius mnemosyne</name>
    <name type="common">clouded apollo</name>
    <dbReference type="NCBI Taxonomy" id="213953"/>
    <lineage>
        <taxon>Eukaryota</taxon>
        <taxon>Metazoa</taxon>
        <taxon>Ecdysozoa</taxon>
        <taxon>Arthropoda</taxon>
        <taxon>Hexapoda</taxon>
        <taxon>Insecta</taxon>
        <taxon>Pterygota</taxon>
        <taxon>Neoptera</taxon>
        <taxon>Endopterygota</taxon>
        <taxon>Lepidoptera</taxon>
        <taxon>Glossata</taxon>
        <taxon>Ditrysia</taxon>
        <taxon>Papilionoidea</taxon>
        <taxon>Papilionidae</taxon>
        <taxon>Parnassiinae</taxon>
        <taxon>Parnassini</taxon>
        <taxon>Parnassius</taxon>
        <taxon>Driopa</taxon>
    </lineage>
</organism>
<dbReference type="GO" id="GO:0031267">
    <property type="term" value="F:small GTPase binding"/>
    <property type="evidence" value="ECO:0007669"/>
    <property type="project" value="TreeGrafter"/>
</dbReference>
<dbReference type="PROSITE" id="PS51205">
    <property type="entry name" value="VPS9"/>
    <property type="match status" value="1"/>
</dbReference>
<dbReference type="InterPro" id="IPR027450">
    <property type="entry name" value="AlkB-like"/>
</dbReference>
<dbReference type="InterPro" id="IPR041545">
    <property type="entry name" value="DUF5601"/>
</dbReference>
<evidence type="ECO:0000256" key="2">
    <source>
        <dbReference type="SAM" id="Coils"/>
    </source>
</evidence>
<dbReference type="Pfam" id="PF02204">
    <property type="entry name" value="VPS9"/>
    <property type="match status" value="1"/>
</dbReference>
<protein>
    <recommendedName>
        <fullName evidence="4">VPS9 domain-containing protein</fullName>
    </recommendedName>
</protein>
<evidence type="ECO:0000313" key="5">
    <source>
        <dbReference type="EMBL" id="CAK1582321.1"/>
    </source>
</evidence>
<accession>A0AAV1KGX7</accession>
<dbReference type="InterPro" id="IPR037191">
    <property type="entry name" value="VPS9_dom_sf"/>
</dbReference>
<dbReference type="PANTHER" id="PTHR23101">
    <property type="entry name" value="RAB GDP/GTP EXCHANGE FACTOR"/>
    <property type="match status" value="1"/>
</dbReference>
<dbReference type="Pfam" id="PF13532">
    <property type="entry name" value="2OG-FeII_Oxy_2"/>
    <property type="match status" value="1"/>
</dbReference>
<proteinExistence type="predicted"/>
<evidence type="ECO:0000259" key="4">
    <source>
        <dbReference type="PROSITE" id="PS51205"/>
    </source>
</evidence>
<dbReference type="SUPFAM" id="SSF51197">
    <property type="entry name" value="Clavaminate synthase-like"/>
    <property type="match status" value="1"/>
</dbReference>
<sequence>MSTNLKEIDTTIIYWKCIQEDGLDLEYAKVIPRPIANSLYNELEGTLEYFTGDLSKIKVFGKVYPLPRQQVAYGNPGITYTYSGITVPALPWPAPVIELRNLLFRIKGVLYDFVLVNKYKNGNDHMGEHRDNEPELDPNYPIASVSLGQERPFVMKHKDARKPGLNRKQISPEKASSATLPRQKTEQKKPETGPKLSSHSSFSKFEEKRLRQSETLKKANLLKFSVFKKSSTDDHESERRSQEFKIPSAVNEGMKRDFRVRFPNLPAQVDRDTRLFVHSFIMDVIKCSDVMTVDELSERVQRQYQRFMRHMDTSQHYANMESETKELLMDFVEKHAMTYLHQLPGVVFSPAGTDDERADRTMSERIQQLSWVGEKHLECNLDRNDPNCRQLLYKAISELLGMDGCAAPGGKLARVRRCCRHVLALCGAPASADELLPCLIFTVLKANPPRLVSNINFVTRFCNAQRLMTGEGGYYFTNLCCAVSFIENLTAESLNMEKKEFDCYMAMPASIGGSAWAAALSLCGVVREVEELREETERMRKEVSSLCDGANALEENARTFEEQIAKKVKDVLAKTPLEIKPRRELPQIGKFKNIITAPLIDLETPAADTVPQEVPTSHQQIAPNQMSQAENEQEIPVLNTIEVQSTDQQDILDFQVPDKPSPSKSPHNLDEKWDLKQTNSMELLTPSPLGFTPFDSRSIDELNTPEDFGAENIAPGLSNINYDIDLSDFSGDNSLAEDAPKYEPKDPFSPDGIKKDAFDPFAPLPPRGEYCAVLETFDEFSLVDSKHEVSEAFEVVHRGQDPINPVLTGETSRNPFSPTRKEPTSILDDNDSPTSACLLPSPLQPQSSKPA</sequence>
<feature type="region of interest" description="Disordered" evidence="3">
    <location>
        <begin position="797"/>
        <end position="851"/>
    </location>
</feature>
<comment type="caution">
    <text evidence="5">The sequence shown here is derived from an EMBL/GenBank/DDBJ whole genome shotgun (WGS) entry which is preliminary data.</text>
</comment>
<name>A0AAV1KGX7_9NEOP</name>
<feature type="compositionally biased region" description="Basic and acidic residues" evidence="3">
    <location>
        <begin position="183"/>
        <end position="192"/>
    </location>
</feature>
<feature type="compositionally biased region" description="Low complexity" evidence="3">
    <location>
        <begin position="838"/>
        <end position="851"/>
    </location>
</feature>
<dbReference type="InterPro" id="IPR037151">
    <property type="entry name" value="AlkB-like_sf"/>
</dbReference>